<sequence>MQFPLDPYRKKSRIKSRKSFFALIIHLVVLGLLLDSGSDGKLYVNVDHVRVRHLVAEDDLVEMERRGRDGSVRRADGRPREAVLVQL</sequence>
<reference evidence="1" key="2">
    <citation type="submission" date="2023-05" db="EMBL/GenBank/DDBJ databases">
        <authorList>
            <consortium name="Lawrence Berkeley National Laboratory"/>
            <person name="Steindorff A."/>
            <person name="Hensen N."/>
            <person name="Bonometti L."/>
            <person name="Westerberg I."/>
            <person name="Brannstrom I.O."/>
            <person name="Guillou S."/>
            <person name="Cros-Aarteil S."/>
            <person name="Calhoun S."/>
            <person name="Haridas S."/>
            <person name="Kuo A."/>
            <person name="Mondo S."/>
            <person name="Pangilinan J."/>
            <person name="Riley R."/>
            <person name="Labutti K."/>
            <person name="Andreopoulos B."/>
            <person name="Lipzen A."/>
            <person name="Chen C."/>
            <person name="Yanf M."/>
            <person name="Daum C."/>
            <person name="Ng V."/>
            <person name="Clum A."/>
            <person name="Ohm R."/>
            <person name="Martin F."/>
            <person name="Silar P."/>
            <person name="Natvig D."/>
            <person name="Lalanne C."/>
            <person name="Gautier V."/>
            <person name="Ament-Velasquez S.L."/>
            <person name="Kruys A."/>
            <person name="Hutchinson M.I."/>
            <person name="Powell A.J."/>
            <person name="Barry K."/>
            <person name="Miller A.N."/>
            <person name="Grigoriev I.V."/>
            <person name="Debuchy R."/>
            <person name="Gladieux P."/>
            <person name="Thoren M.H."/>
            <person name="Johannesson H."/>
        </authorList>
    </citation>
    <scope>NUCLEOTIDE SEQUENCE</scope>
    <source>
        <strain evidence="1">CBS 757.83</strain>
    </source>
</reference>
<comment type="caution">
    <text evidence="1">The sequence shown here is derived from an EMBL/GenBank/DDBJ whole genome shotgun (WGS) entry which is preliminary data.</text>
</comment>
<dbReference type="AlphaFoldDB" id="A0AAN6PR38"/>
<evidence type="ECO:0000313" key="1">
    <source>
        <dbReference type="EMBL" id="KAK4096405.1"/>
    </source>
</evidence>
<protein>
    <submittedName>
        <fullName evidence="1">Uncharacterized protein</fullName>
    </submittedName>
</protein>
<name>A0AAN6PR38_9PEZI</name>
<evidence type="ECO:0000313" key="2">
    <source>
        <dbReference type="Proteomes" id="UP001305647"/>
    </source>
</evidence>
<gene>
    <name evidence="1" type="ORF">N658DRAFT_501632</name>
</gene>
<reference evidence="1" key="1">
    <citation type="journal article" date="2023" name="Mol. Phylogenet. Evol.">
        <title>Genome-scale phylogeny and comparative genomics of the fungal order Sordariales.</title>
        <authorList>
            <person name="Hensen N."/>
            <person name="Bonometti L."/>
            <person name="Westerberg I."/>
            <person name="Brannstrom I.O."/>
            <person name="Guillou S."/>
            <person name="Cros-Aarteil S."/>
            <person name="Calhoun S."/>
            <person name="Haridas S."/>
            <person name="Kuo A."/>
            <person name="Mondo S."/>
            <person name="Pangilinan J."/>
            <person name="Riley R."/>
            <person name="LaButti K."/>
            <person name="Andreopoulos B."/>
            <person name="Lipzen A."/>
            <person name="Chen C."/>
            <person name="Yan M."/>
            <person name="Daum C."/>
            <person name="Ng V."/>
            <person name="Clum A."/>
            <person name="Steindorff A."/>
            <person name="Ohm R.A."/>
            <person name="Martin F."/>
            <person name="Silar P."/>
            <person name="Natvig D.O."/>
            <person name="Lalanne C."/>
            <person name="Gautier V."/>
            <person name="Ament-Velasquez S.L."/>
            <person name="Kruys A."/>
            <person name="Hutchinson M.I."/>
            <person name="Powell A.J."/>
            <person name="Barry K."/>
            <person name="Miller A.N."/>
            <person name="Grigoriev I.V."/>
            <person name="Debuchy R."/>
            <person name="Gladieux P."/>
            <person name="Hiltunen Thoren M."/>
            <person name="Johannesson H."/>
        </authorList>
    </citation>
    <scope>NUCLEOTIDE SEQUENCE</scope>
    <source>
        <strain evidence="1">CBS 757.83</strain>
    </source>
</reference>
<dbReference type="EMBL" id="MU863716">
    <property type="protein sequence ID" value="KAK4096405.1"/>
    <property type="molecule type" value="Genomic_DNA"/>
</dbReference>
<proteinExistence type="predicted"/>
<dbReference type="Proteomes" id="UP001305647">
    <property type="component" value="Unassembled WGS sequence"/>
</dbReference>
<keyword evidence="2" id="KW-1185">Reference proteome</keyword>
<organism evidence="1 2">
    <name type="scientific">Parathielavia hyrcaniae</name>
    <dbReference type="NCBI Taxonomy" id="113614"/>
    <lineage>
        <taxon>Eukaryota</taxon>
        <taxon>Fungi</taxon>
        <taxon>Dikarya</taxon>
        <taxon>Ascomycota</taxon>
        <taxon>Pezizomycotina</taxon>
        <taxon>Sordariomycetes</taxon>
        <taxon>Sordariomycetidae</taxon>
        <taxon>Sordariales</taxon>
        <taxon>Chaetomiaceae</taxon>
        <taxon>Parathielavia</taxon>
    </lineage>
</organism>
<accession>A0AAN6PR38</accession>